<dbReference type="Pfam" id="PF08238">
    <property type="entry name" value="Sel1"/>
    <property type="match status" value="2"/>
</dbReference>
<dbReference type="PANTHER" id="PTHR45011">
    <property type="entry name" value="DAP3-BINDING CELL DEATH ENHANCER 1"/>
    <property type="match status" value="1"/>
</dbReference>
<evidence type="ECO:0000313" key="4">
    <source>
        <dbReference type="Proteomes" id="UP000466966"/>
    </source>
</evidence>
<reference evidence="3 4" key="1">
    <citation type="submission" date="2019-12" db="EMBL/GenBank/DDBJ databases">
        <title>Genomic-based taxomic classification of the family Erythrobacteraceae.</title>
        <authorList>
            <person name="Xu L."/>
        </authorList>
    </citation>
    <scope>NUCLEOTIDE SEQUENCE [LARGE SCALE GENOMIC DNA]</scope>
    <source>
        <strain evidence="3 4">M0322</strain>
    </source>
</reference>
<feature type="compositionally biased region" description="Low complexity" evidence="1">
    <location>
        <begin position="204"/>
        <end position="221"/>
    </location>
</feature>
<gene>
    <name evidence="3" type="ORF">GRI99_16760</name>
</gene>
<evidence type="ECO:0000256" key="1">
    <source>
        <dbReference type="SAM" id="MobiDB-lite"/>
    </source>
</evidence>
<comment type="caution">
    <text evidence="3">The sequence shown here is derived from an EMBL/GenBank/DDBJ whole genome shotgun (WGS) entry which is preliminary data.</text>
</comment>
<dbReference type="GO" id="GO:0042834">
    <property type="term" value="F:peptidoglycan binding"/>
    <property type="evidence" value="ECO:0007669"/>
    <property type="project" value="InterPro"/>
</dbReference>
<dbReference type="InterPro" id="IPR006597">
    <property type="entry name" value="Sel1-like"/>
</dbReference>
<dbReference type="SUPFAM" id="SSF81901">
    <property type="entry name" value="HCP-like"/>
    <property type="match status" value="1"/>
</dbReference>
<accession>A0A844Z2R9</accession>
<proteinExistence type="predicted"/>
<dbReference type="EMBL" id="WTYV01000008">
    <property type="protein sequence ID" value="MXO73281.1"/>
    <property type="molecule type" value="Genomic_DNA"/>
</dbReference>
<dbReference type="InterPro" id="IPR036680">
    <property type="entry name" value="SPOR-like_sf"/>
</dbReference>
<dbReference type="InterPro" id="IPR011990">
    <property type="entry name" value="TPR-like_helical_dom_sf"/>
</dbReference>
<dbReference type="PANTHER" id="PTHR45011:SF1">
    <property type="entry name" value="DAP3-BINDING CELL DEATH ENHANCER 1"/>
    <property type="match status" value="1"/>
</dbReference>
<feature type="region of interest" description="Disordered" evidence="1">
    <location>
        <begin position="269"/>
        <end position="306"/>
    </location>
</feature>
<dbReference type="InterPro" id="IPR007730">
    <property type="entry name" value="SPOR-like_dom"/>
</dbReference>
<dbReference type="Pfam" id="PF05036">
    <property type="entry name" value="SPOR"/>
    <property type="match status" value="1"/>
</dbReference>
<feature type="region of interest" description="Disordered" evidence="1">
    <location>
        <begin position="197"/>
        <end position="232"/>
    </location>
</feature>
<keyword evidence="4" id="KW-1185">Reference proteome</keyword>
<organism evidence="3 4">
    <name type="scientific">Alteraurantiacibacter buctensis</name>
    <dbReference type="NCBI Taxonomy" id="1503981"/>
    <lineage>
        <taxon>Bacteria</taxon>
        <taxon>Pseudomonadati</taxon>
        <taxon>Pseudomonadota</taxon>
        <taxon>Alphaproteobacteria</taxon>
        <taxon>Sphingomonadales</taxon>
        <taxon>Erythrobacteraceae</taxon>
        <taxon>Alteraurantiacibacter</taxon>
    </lineage>
</organism>
<feature type="compositionally biased region" description="Low complexity" evidence="1">
    <location>
        <begin position="269"/>
        <end position="288"/>
    </location>
</feature>
<feature type="domain" description="SPOR" evidence="2">
    <location>
        <begin position="303"/>
        <end position="381"/>
    </location>
</feature>
<feature type="compositionally biased region" description="Pro residues" evidence="1">
    <location>
        <begin position="289"/>
        <end position="302"/>
    </location>
</feature>
<dbReference type="InterPro" id="IPR052748">
    <property type="entry name" value="ISR_Activator"/>
</dbReference>
<dbReference type="SMART" id="SM00671">
    <property type="entry name" value="SEL1"/>
    <property type="match status" value="2"/>
</dbReference>
<dbReference type="Proteomes" id="UP000466966">
    <property type="component" value="Unassembled WGS sequence"/>
</dbReference>
<dbReference type="SUPFAM" id="SSF110997">
    <property type="entry name" value="Sporulation related repeat"/>
    <property type="match status" value="1"/>
</dbReference>
<evidence type="ECO:0000313" key="3">
    <source>
        <dbReference type="EMBL" id="MXO73281.1"/>
    </source>
</evidence>
<dbReference type="OrthoDB" id="112232at2"/>
<sequence length="381" mass="38266">MLTGAAAVLVAAPALADVRAGVEAWSRGDYAAAVAEWEGPAAAGDADAMFNLAQAYRLGRGVAQDGARAEQLYFRAAQGGHLQAADTYGLMLFQAGRHAEALPYVEGAARRGDPRSQYLLGIAHFNGDNVPRDWVRAYALLTLANGAGLPQAAPAIAEMDQHIAIADRQRAAGLAVEMREAADAARAAELAAADLGSAGGGSAGAAAPARPEAPAQASASPRVPQPVPTVAVSPSVAAARDAVAQARGATGTGSPGAAGADYARPAAVEPRVAGSPQPSAPQPVQVAAAPPPPPPPAAPAPRPAAGGNWKVQLGAFSVPANADRLWATVSRQPALAGHPRRNVAAGRASRLLADGFATQADAQAACSALQRAGHDCLVTRN</sequence>
<name>A0A844Z2R9_9SPHN</name>
<dbReference type="AlphaFoldDB" id="A0A844Z2R9"/>
<dbReference type="Gene3D" id="3.30.70.1070">
    <property type="entry name" value="Sporulation related repeat"/>
    <property type="match status" value="1"/>
</dbReference>
<evidence type="ECO:0000259" key="2">
    <source>
        <dbReference type="PROSITE" id="PS51724"/>
    </source>
</evidence>
<dbReference type="Gene3D" id="1.25.40.10">
    <property type="entry name" value="Tetratricopeptide repeat domain"/>
    <property type="match status" value="1"/>
</dbReference>
<protein>
    <submittedName>
        <fullName evidence="3">Sporulation protein</fullName>
    </submittedName>
</protein>
<dbReference type="PROSITE" id="PS51724">
    <property type="entry name" value="SPOR"/>
    <property type="match status" value="1"/>
</dbReference>